<dbReference type="HOGENOM" id="CLU_139902_0_0_1"/>
<keyword evidence="2" id="KW-1185">Reference proteome</keyword>
<sequence>MCCGTPTTLYGTTTLTSSYTTKTTATTTIPPYASYSTHITSYCVTSSSSQCVSSTTQTQIAIFDHFFPETKTTTITSIVPVTTTKTYPTHTVSTPCPYKRDSDVLEGFEKRGAGSTINVGTKWGIAAVAVLLSTLLI</sequence>
<reference evidence="1 2" key="1">
    <citation type="submission" date="2014-04" db="EMBL/GenBank/DDBJ databases">
        <authorList>
            <consortium name="DOE Joint Genome Institute"/>
            <person name="Kuo A."/>
            <person name="Zuccaro A."/>
            <person name="Kohler A."/>
            <person name="Nagy L.G."/>
            <person name="Floudas D."/>
            <person name="Copeland A."/>
            <person name="Barry K.W."/>
            <person name="Cichocki N."/>
            <person name="Veneault-Fourrey C."/>
            <person name="LaButti K."/>
            <person name="Lindquist E.A."/>
            <person name="Lipzen A."/>
            <person name="Lundell T."/>
            <person name="Morin E."/>
            <person name="Murat C."/>
            <person name="Sun H."/>
            <person name="Tunlid A."/>
            <person name="Henrissat B."/>
            <person name="Grigoriev I.V."/>
            <person name="Hibbett D.S."/>
            <person name="Martin F."/>
            <person name="Nordberg H.P."/>
            <person name="Cantor M.N."/>
            <person name="Hua S.X."/>
        </authorList>
    </citation>
    <scope>NUCLEOTIDE SEQUENCE [LARGE SCALE GENOMIC DNA]</scope>
    <source>
        <strain evidence="1 2">MAFF 305830</strain>
    </source>
</reference>
<dbReference type="AlphaFoldDB" id="A0A0C2WKC3"/>
<evidence type="ECO:0000313" key="2">
    <source>
        <dbReference type="Proteomes" id="UP000054097"/>
    </source>
</evidence>
<proteinExistence type="predicted"/>
<name>A0A0C2WKC3_SERVB</name>
<organism evidence="1 2">
    <name type="scientific">Serendipita vermifera MAFF 305830</name>
    <dbReference type="NCBI Taxonomy" id="933852"/>
    <lineage>
        <taxon>Eukaryota</taxon>
        <taxon>Fungi</taxon>
        <taxon>Dikarya</taxon>
        <taxon>Basidiomycota</taxon>
        <taxon>Agaricomycotina</taxon>
        <taxon>Agaricomycetes</taxon>
        <taxon>Sebacinales</taxon>
        <taxon>Serendipitaceae</taxon>
        <taxon>Serendipita</taxon>
    </lineage>
</organism>
<protein>
    <submittedName>
        <fullName evidence="1">Uncharacterized protein</fullName>
    </submittedName>
</protein>
<reference evidence="2" key="2">
    <citation type="submission" date="2015-01" db="EMBL/GenBank/DDBJ databases">
        <title>Evolutionary Origins and Diversification of the Mycorrhizal Mutualists.</title>
        <authorList>
            <consortium name="DOE Joint Genome Institute"/>
            <consortium name="Mycorrhizal Genomics Consortium"/>
            <person name="Kohler A."/>
            <person name="Kuo A."/>
            <person name="Nagy L.G."/>
            <person name="Floudas D."/>
            <person name="Copeland A."/>
            <person name="Barry K.W."/>
            <person name="Cichocki N."/>
            <person name="Veneault-Fourrey C."/>
            <person name="LaButti K."/>
            <person name="Lindquist E.A."/>
            <person name="Lipzen A."/>
            <person name="Lundell T."/>
            <person name="Morin E."/>
            <person name="Murat C."/>
            <person name="Riley R."/>
            <person name="Ohm R."/>
            <person name="Sun H."/>
            <person name="Tunlid A."/>
            <person name="Henrissat B."/>
            <person name="Grigoriev I.V."/>
            <person name="Hibbett D.S."/>
            <person name="Martin F."/>
        </authorList>
    </citation>
    <scope>NUCLEOTIDE SEQUENCE [LARGE SCALE GENOMIC DNA]</scope>
    <source>
        <strain evidence="2">MAFF 305830</strain>
    </source>
</reference>
<gene>
    <name evidence="1" type="ORF">M408DRAFT_177756</name>
</gene>
<accession>A0A0C2WKC3</accession>
<dbReference type="EMBL" id="KN824303">
    <property type="protein sequence ID" value="KIM26788.1"/>
    <property type="molecule type" value="Genomic_DNA"/>
</dbReference>
<evidence type="ECO:0000313" key="1">
    <source>
        <dbReference type="EMBL" id="KIM26788.1"/>
    </source>
</evidence>
<dbReference type="Proteomes" id="UP000054097">
    <property type="component" value="Unassembled WGS sequence"/>
</dbReference>